<evidence type="ECO:0000313" key="3">
    <source>
        <dbReference type="Proteomes" id="UP001311232"/>
    </source>
</evidence>
<keyword evidence="3" id="KW-1185">Reference proteome</keyword>
<evidence type="ECO:0000256" key="1">
    <source>
        <dbReference type="SAM" id="MobiDB-lite"/>
    </source>
</evidence>
<evidence type="ECO:0000313" key="2">
    <source>
        <dbReference type="EMBL" id="KAK5599986.1"/>
    </source>
</evidence>
<name>A0AAV9QR67_9TELE</name>
<accession>A0AAV9QR67</accession>
<sequence length="110" mass="12395">MGDGPAVKREALSGYQPALPSEERREDGRVRGPDGRLQGRPRHNEGLRRMTTFVVSTDRREGILKNGVVPFLFISQVSGELAQQLALRTPAAACEEYLQKDNHLLRFDRH</sequence>
<feature type="compositionally biased region" description="Basic and acidic residues" evidence="1">
    <location>
        <begin position="1"/>
        <end position="11"/>
    </location>
</feature>
<proteinExistence type="predicted"/>
<gene>
    <name evidence="2" type="ORF">CRENBAI_012044</name>
</gene>
<dbReference type="EMBL" id="JAHHUM010002904">
    <property type="protein sequence ID" value="KAK5599986.1"/>
    <property type="molecule type" value="Genomic_DNA"/>
</dbReference>
<feature type="compositionally biased region" description="Basic and acidic residues" evidence="1">
    <location>
        <begin position="21"/>
        <end position="34"/>
    </location>
</feature>
<dbReference type="AlphaFoldDB" id="A0AAV9QR67"/>
<comment type="caution">
    <text evidence="2">The sequence shown here is derived from an EMBL/GenBank/DDBJ whole genome shotgun (WGS) entry which is preliminary data.</text>
</comment>
<protein>
    <submittedName>
        <fullName evidence="2">Uncharacterized protein</fullName>
    </submittedName>
</protein>
<organism evidence="2 3">
    <name type="scientific">Crenichthys baileyi</name>
    <name type="common">White River springfish</name>
    <dbReference type="NCBI Taxonomy" id="28760"/>
    <lineage>
        <taxon>Eukaryota</taxon>
        <taxon>Metazoa</taxon>
        <taxon>Chordata</taxon>
        <taxon>Craniata</taxon>
        <taxon>Vertebrata</taxon>
        <taxon>Euteleostomi</taxon>
        <taxon>Actinopterygii</taxon>
        <taxon>Neopterygii</taxon>
        <taxon>Teleostei</taxon>
        <taxon>Neoteleostei</taxon>
        <taxon>Acanthomorphata</taxon>
        <taxon>Ovalentaria</taxon>
        <taxon>Atherinomorphae</taxon>
        <taxon>Cyprinodontiformes</taxon>
        <taxon>Goodeidae</taxon>
        <taxon>Crenichthys</taxon>
    </lineage>
</organism>
<feature type="region of interest" description="Disordered" evidence="1">
    <location>
        <begin position="1"/>
        <end position="47"/>
    </location>
</feature>
<dbReference type="Proteomes" id="UP001311232">
    <property type="component" value="Unassembled WGS sequence"/>
</dbReference>
<reference evidence="2 3" key="1">
    <citation type="submission" date="2021-06" db="EMBL/GenBank/DDBJ databases">
        <authorList>
            <person name="Palmer J.M."/>
        </authorList>
    </citation>
    <scope>NUCLEOTIDE SEQUENCE [LARGE SCALE GENOMIC DNA]</scope>
    <source>
        <strain evidence="2 3">MEX-2019</strain>
        <tissue evidence="2">Muscle</tissue>
    </source>
</reference>